<evidence type="ECO:0000313" key="3">
    <source>
        <dbReference type="Proteomes" id="UP000043763"/>
    </source>
</evidence>
<dbReference type="InterPro" id="IPR010898">
    <property type="entry name" value="Hpre_diP_synth_I"/>
</dbReference>
<reference evidence="3" key="1">
    <citation type="submission" date="2015-04" db="EMBL/GenBank/DDBJ databases">
        <authorList>
            <person name="Mushtaq Mamoona"/>
        </authorList>
    </citation>
    <scope>NUCLEOTIDE SEQUENCE [LARGE SCALE GENOMIC DNA]</scope>
    <source>
        <strain evidence="3">AN4859/03</strain>
    </source>
</reference>
<organism evidence="2 3">
    <name type="scientific">Brachyspira suanatina</name>
    <dbReference type="NCBI Taxonomy" id="381802"/>
    <lineage>
        <taxon>Bacteria</taxon>
        <taxon>Pseudomonadati</taxon>
        <taxon>Spirochaetota</taxon>
        <taxon>Spirochaetia</taxon>
        <taxon>Brachyspirales</taxon>
        <taxon>Brachyspiraceae</taxon>
        <taxon>Brachyspira</taxon>
    </lineage>
</organism>
<accession>A0A0G4K8L0</accession>
<dbReference type="Proteomes" id="UP000043763">
    <property type="component" value="Unassembled WGS sequence"/>
</dbReference>
<gene>
    <name evidence="2" type="ORF">BRSU_1912</name>
</gene>
<dbReference type="AlphaFoldDB" id="A0A0G4K8L0"/>
<feature type="transmembrane region" description="Helical" evidence="1">
    <location>
        <begin position="111"/>
        <end position="131"/>
    </location>
</feature>
<dbReference type="PIRSF" id="PIRSF027391">
    <property type="entry name" value="Hpre_diP_synt_I"/>
    <property type="match status" value="1"/>
</dbReference>
<dbReference type="Pfam" id="PF07456">
    <property type="entry name" value="Hpre_diP_synt_I"/>
    <property type="match status" value="1"/>
</dbReference>
<feature type="transmembrane region" description="Helical" evidence="1">
    <location>
        <begin position="42"/>
        <end position="59"/>
    </location>
</feature>
<feature type="transmembrane region" description="Helical" evidence="1">
    <location>
        <begin position="143"/>
        <end position="167"/>
    </location>
</feature>
<feature type="transmembrane region" description="Helical" evidence="1">
    <location>
        <begin position="87"/>
        <end position="104"/>
    </location>
</feature>
<dbReference type="RefSeq" id="WP_048595067.1">
    <property type="nucleotide sequence ID" value="NZ_CVLB01000001.1"/>
</dbReference>
<protein>
    <submittedName>
        <fullName evidence="2">Membrane protein</fullName>
    </submittedName>
</protein>
<dbReference type="OrthoDB" id="307757at2"/>
<dbReference type="InterPro" id="IPR014535">
    <property type="entry name" value="Hpre_diP_synt_I"/>
</dbReference>
<keyword evidence="1" id="KW-0472">Membrane</keyword>
<dbReference type="EMBL" id="CVLB01000001">
    <property type="protein sequence ID" value="CRF34158.1"/>
    <property type="molecule type" value="Genomic_DNA"/>
</dbReference>
<keyword evidence="1" id="KW-1133">Transmembrane helix</keyword>
<sequence>MLFLENIKSHIGKRRIYDIIFFAFLSSFIAAVENMFPRPIPYFRIGFSFIIVLMVVDVFTFRELLLLIFIKNVSVALAFAYILTPPFYLGLCGGITSIIIMKFMSYFKNTFSIFGVSLAGSLISNLSQAFLSKYLFKLPDIRFLIVPVFILSLITGSIVGIITMLLCTNNTKKSDSYADNN</sequence>
<evidence type="ECO:0000313" key="2">
    <source>
        <dbReference type="EMBL" id="CRF34158.1"/>
    </source>
</evidence>
<proteinExistence type="predicted"/>
<name>A0A0G4K8L0_9SPIR</name>
<evidence type="ECO:0000256" key="1">
    <source>
        <dbReference type="SAM" id="Phobius"/>
    </source>
</evidence>
<keyword evidence="1" id="KW-0812">Transmembrane</keyword>
<feature type="transmembrane region" description="Helical" evidence="1">
    <location>
        <begin position="16"/>
        <end position="36"/>
    </location>
</feature>
<keyword evidence="3" id="KW-1185">Reference proteome</keyword>